<dbReference type="Pfam" id="PF01925">
    <property type="entry name" value="TauE"/>
    <property type="match status" value="2"/>
</dbReference>
<evidence type="ECO:0000256" key="5">
    <source>
        <dbReference type="ARBA" id="ARBA00023136"/>
    </source>
</evidence>
<evidence type="ECO:0000256" key="1">
    <source>
        <dbReference type="ARBA" id="ARBA00004141"/>
    </source>
</evidence>
<dbReference type="AlphaFoldDB" id="A0A4Q7LNA7"/>
<comment type="similarity">
    <text evidence="2 6">Belongs to the 4-toluene sulfonate uptake permease (TSUP) (TC 2.A.102) family.</text>
</comment>
<keyword evidence="5 6" id="KW-0472">Membrane</keyword>
<feature type="transmembrane region" description="Helical" evidence="6">
    <location>
        <begin position="97"/>
        <end position="115"/>
    </location>
</feature>
<organism evidence="7 8">
    <name type="scientific">Microcella putealis</name>
    <dbReference type="NCBI Taxonomy" id="337005"/>
    <lineage>
        <taxon>Bacteria</taxon>
        <taxon>Bacillati</taxon>
        <taxon>Actinomycetota</taxon>
        <taxon>Actinomycetes</taxon>
        <taxon>Micrococcales</taxon>
        <taxon>Microbacteriaceae</taxon>
        <taxon>Microcella</taxon>
    </lineage>
</organism>
<comment type="subcellular location">
    <subcellularLocation>
        <location evidence="6">Cell membrane</location>
        <topology evidence="6">Multi-pass membrane protein</topology>
    </subcellularLocation>
    <subcellularLocation>
        <location evidence="1">Membrane</location>
        <topology evidence="1">Multi-pass membrane protein</topology>
    </subcellularLocation>
</comment>
<evidence type="ECO:0000313" key="8">
    <source>
        <dbReference type="Proteomes" id="UP000293519"/>
    </source>
</evidence>
<feature type="transmembrane region" description="Helical" evidence="6">
    <location>
        <begin position="228"/>
        <end position="247"/>
    </location>
</feature>
<dbReference type="PANTHER" id="PTHR43701">
    <property type="entry name" value="MEMBRANE TRANSPORTER PROTEIN MJ0441-RELATED"/>
    <property type="match status" value="1"/>
</dbReference>
<dbReference type="InterPro" id="IPR002781">
    <property type="entry name" value="TM_pro_TauE-like"/>
</dbReference>
<keyword evidence="4 6" id="KW-1133">Transmembrane helix</keyword>
<name>A0A4Q7LNA7_9MICO</name>
<protein>
    <recommendedName>
        <fullName evidence="6">Probable membrane transporter protein</fullName>
    </recommendedName>
</protein>
<evidence type="ECO:0000256" key="6">
    <source>
        <dbReference type="RuleBase" id="RU363041"/>
    </source>
</evidence>
<evidence type="ECO:0000313" key="7">
    <source>
        <dbReference type="EMBL" id="RZS55069.1"/>
    </source>
</evidence>
<keyword evidence="6" id="KW-1003">Cell membrane</keyword>
<evidence type="ECO:0000256" key="3">
    <source>
        <dbReference type="ARBA" id="ARBA00022692"/>
    </source>
</evidence>
<keyword evidence="3 6" id="KW-0812">Transmembrane</keyword>
<comment type="caution">
    <text evidence="7">The sequence shown here is derived from an EMBL/GenBank/DDBJ whole genome shotgun (WGS) entry which is preliminary data.</text>
</comment>
<feature type="transmembrane region" description="Helical" evidence="6">
    <location>
        <begin position="203"/>
        <end position="222"/>
    </location>
</feature>
<keyword evidence="8" id="KW-1185">Reference proteome</keyword>
<sequence>MILALLAVGAIGGFLSGMFGVGGGIVMVPLLLWLARMDQRQAAATSLVAIVPTAIVGSILYGVGGQVDWVAALLIGAGTIVGAPIGAWLLRTLPLAWLRWLFIVGLAAAAVYLIFETPERGGSLDLSVGVVVALVGLGLVMGLAAGMFGIGGGIIAVPVLIALFGMGDLLAKGTSLLAMIPASIAGTIPNLRAGLVRLRDGLVVGLAAVLASSGGVAMAFLVPPALASVLFGLLLVFVVAQLSVRAVRLQAREKREREGDGPGEGSE</sequence>
<proteinExistence type="inferred from homology"/>
<dbReference type="GO" id="GO:0005886">
    <property type="term" value="C:plasma membrane"/>
    <property type="evidence" value="ECO:0007669"/>
    <property type="project" value="UniProtKB-SubCell"/>
</dbReference>
<gene>
    <name evidence="7" type="ORF">EV141_2052</name>
</gene>
<evidence type="ECO:0000256" key="2">
    <source>
        <dbReference type="ARBA" id="ARBA00009142"/>
    </source>
</evidence>
<evidence type="ECO:0000256" key="4">
    <source>
        <dbReference type="ARBA" id="ARBA00022989"/>
    </source>
</evidence>
<feature type="transmembrane region" description="Helical" evidence="6">
    <location>
        <begin position="42"/>
        <end position="63"/>
    </location>
</feature>
<feature type="transmembrane region" description="Helical" evidence="6">
    <location>
        <begin position="6"/>
        <end position="35"/>
    </location>
</feature>
<dbReference type="InterPro" id="IPR051598">
    <property type="entry name" value="TSUP/Inactive_protease-like"/>
</dbReference>
<accession>A0A4Q7LNA7</accession>
<dbReference type="PANTHER" id="PTHR43701:SF2">
    <property type="entry name" value="MEMBRANE TRANSPORTER PROTEIN YJNA-RELATED"/>
    <property type="match status" value="1"/>
</dbReference>
<dbReference type="EMBL" id="SGWW01000004">
    <property type="protein sequence ID" value="RZS55069.1"/>
    <property type="molecule type" value="Genomic_DNA"/>
</dbReference>
<feature type="transmembrane region" description="Helical" evidence="6">
    <location>
        <begin position="69"/>
        <end position="90"/>
    </location>
</feature>
<dbReference type="RefSeq" id="WP_241969219.1">
    <property type="nucleotide sequence ID" value="NZ_SGWW01000004.1"/>
</dbReference>
<dbReference type="Proteomes" id="UP000293519">
    <property type="component" value="Unassembled WGS sequence"/>
</dbReference>
<reference evidence="7 8" key="1">
    <citation type="journal article" date="2015" name="Stand. Genomic Sci.">
        <title>Genomic Encyclopedia of Bacterial and Archaeal Type Strains, Phase III: the genomes of soil and plant-associated and newly described type strains.</title>
        <authorList>
            <person name="Whitman W.B."/>
            <person name="Woyke T."/>
            <person name="Klenk H.P."/>
            <person name="Zhou Y."/>
            <person name="Lilburn T.G."/>
            <person name="Beck B.J."/>
            <person name="De Vos P."/>
            <person name="Vandamme P."/>
            <person name="Eisen J.A."/>
            <person name="Garrity G."/>
            <person name="Hugenholtz P."/>
            <person name="Kyrpides N.C."/>
        </authorList>
    </citation>
    <scope>NUCLEOTIDE SEQUENCE [LARGE SCALE GENOMIC DNA]</scope>
    <source>
        <strain evidence="7 8">CV2</strain>
    </source>
</reference>
<feature type="transmembrane region" description="Helical" evidence="6">
    <location>
        <begin position="121"/>
        <end position="140"/>
    </location>
</feature>
<feature type="transmembrane region" description="Helical" evidence="6">
    <location>
        <begin position="173"/>
        <end position="191"/>
    </location>
</feature>